<dbReference type="KEGG" id="vg:80541486"/>
<dbReference type="GeneID" id="80541486"/>
<sequence>MMPQDPVMIFAMDPLAGTYVCMLAIGLLFLLACCFVLHKKNPMPGTSCVDPTVAVFLTFASVYRILNCEVNGHTDVLMRWQASFLENLAACCYTTCVVSLLYFIVYNLFNNALPEEVALLIKVMTRRLIFPLTVLVWNTDLDEMSTYVHGTSSLAHILLYLYVYVITFVGVSFVADKCFNDLLERSAFNTIIMILFVIFHVKYCTINTGGRFNYNIWTFAFTAYFCSHQLMMW</sequence>
<keyword evidence="3" id="KW-1185">Reference proteome</keyword>
<name>A0A866VSA9_9BETA</name>
<accession>A0A866VSA9</accession>
<evidence type="ECO:0000313" key="3">
    <source>
        <dbReference type="Proteomes" id="UP001162024"/>
    </source>
</evidence>
<reference evidence="2" key="1">
    <citation type="journal article" date="2009" name="Vet. Pathol.">
        <title>Clinico-pathologic features of fatal disease attributed to new variants of endotheliotropic herpesviruses in two Asian elephants (Elephas maximus).</title>
        <authorList>
            <person name="Garner M.M."/>
            <person name="Helmick K."/>
            <person name="Ochsenreiter J."/>
            <person name="Richman L.K."/>
            <person name="Latimer E."/>
            <person name="Wise A.G."/>
            <person name="Maes R.K."/>
            <person name="Kiupel M."/>
            <person name="Nordhausen R.W."/>
            <person name="Zong J.C."/>
            <person name="Hayward G.S."/>
        </authorList>
    </citation>
    <scope>NUCLEOTIDE SEQUENCE</scope>
    <source>
        <strain evidence="2">Nyah NAP97</strain>
    </source>
</reference>
<reference evidence="2" key="3">
    <citation type="journal article" date="2014" name="J. Virol.">
        <title>Comparative genome analysis of four elephant endotheliotropic herpesviruses, EEHV3, EEHV4, EEHV5, and EEHV6, from cases of hemorrhagic disease or viremia.</title>
        <authorList>
            <person name="Zong JC"/>
            <person name="Latimer EM"/>
            <person name="Long SY"/>
            <person name="Richman LK"/>
            <person name="Heaggans SY"/>
            <person name="Hayward GS."/>
        </authorList>
    </citation>
    <scope>NUCLEOTIDE SEQUENCE</scope>
    <source>
        <strain evidence="2">Nyah NAP97</strain>
    </source>
</reference>
<organism evidence="2 3">
    <name type="scientific">Elephant endotheliotropic herpesvirus 3A</name>
    <dbReference type="NCBI Taxonomy" id="1329409"/>
    <lineage>
        <taxon>Viruses</taxon>
        <taxon>Duplodnaviria</taxon>
        <taxon>Heunggongvirae</taxon>
        <taxon>Peploviricota</taxon>
        <taxon>Herviviricetes</taxon>
        <taxon>Herpesvirales</taxon>
        <taxon>Orthoherpesviridae</taxon>
        <taxon>Betaherpesvirinae</taxon>
        <taxon>Proboscivirus</taxon>
        <taxon>Elephant endotheliotropic herpesvirus 3</taxon>
    </lineage>
</organism>
<proteinExistence type="predicted"/>
<feature type="transmembrane region" description="Helical" evidence="1">
    <location>
        <begin position="157"/>
        <end position="175"/>
    </location>
</feature>
<keyword evidence="1" id="KW-0472">Membrane</keyword>
<keyword evidence="1" id="KW-0812">Transmembrane</keyword>
<reference evidence="2" key="6">
    <citation type="journal article" date="2016" name="MSphere">
        <title>Comparison of the Gene Coding Contents and Other Unusual Features of the GC-Rich and AT-Rich Branch Probosciviruses.</title>
        <authorList>
            <person name="Ling P.D."/>
            <person name="Long S.Y."/>
            <person name="Zong J.C."/>
            <person name="Heaggans S.Y."/>
            <person name="Qin X."/>
            <person name="Hayward G.S."/>
        </authorList>
    </citation>
    <scope>NUCLEOTIDE SEQUENCE</scope>
    <source>
        <strain evidence="2">Nyah NAP97</strain>
    </source>
</reference>
<protein>
    <submittedName>
        <fullName evidence="2">Protein E7</fullName>
    </submittedName>
</protein>
<evidence type="ECO:0000313" key="2">
    <source>
        <dbReference type="EMBL" id="QOE74369.1"/>
    </source>
</evidence>
<reference evidence="2" key="2">
    <citation type="journal article" date="2013" name="Genome Announc.">
        <title>Complete Genome Sequence of Elephant Endotheliotropic Herpesvirus 1A.</title>
        <authorList>
            <person name="Ling P.D."/>
            <person name="Reid J.G."/>
            <person name="Qin X."/>
            <person name="Muzny D.M."/>
            <person name="Gibbs R."/>
            <person name="Petrosino J."/>
            <person name="Peng R."/>
            <person name="Zong J.C."/>
            <person name="Heaggans S.Y."/>
            <person name="Hayward G.S."/>
        </authorList>
    </citation>
    <scope>NUCLEOTIDE SEQUENCE</scope>
    <source>
        <strain evidence="2">Nyah NAP97</strain>
    </source>
</reference>
<dbReference type="Proteomes" id="UP001162024">
    <property type="component" value="Segment"/>
</dbReference>
<reference evidence="2" key="4">
    <citation type="journal article" date="2016" name="ILAR J">
        <title>Review of Elephant Endotheliotropic Herpesviruses and Acute Hemorrhagic Disease.</title>
        <authorList>
            <person name="Long S.Y."/>
            <person name="Latimer E.M."/>
            <person name="Hayward G.S."/>
        </authorList>
    </citation>
    <scope>NUCLEOTIDE SEQUENCE</scope>
    <source>
        <strain evidence="2">Nyah NAP97</strain>
    </source>
</reference>
<dbReference type="RefSeq" id="YP_010802702.1">
    <property type="nucleotide sequence ID" value="NC_077039.1"/>
</dbReference>
<dbReference type="EMBL" id="MN373268">
    <property type="protein sequence ID" value="QOE74369.1"/>
    <property type="molecule type" value="Genomic_DNA"/>
</dbReference>
<keyword evidence="1" id="KW-1133">Transmembrane helix</keyword>
<gene>
    <name evidence="2" type="primary">E7</name>
</gene>
<evidence type="ECO:0000256" key="1">
    <source>
        <dbReference type="SAM" id="Phobius"/>
    </source>
</evidence>
<reference evidence="2" key="5">
    <citation type="journal article" date="2016" name="MSphere">
        <title>Complete Genome Sequence of Elephant Endotheliotropic Herpesvirus 4, the First Example of a GC-Rich Branch Proboscivirus.</title>
        <authorList>
            <person name="Ling P.D."/>
            <person name="Long S.Y."/>
            <person name="Fuery A."/>
            <person name="Peng R.S."/>
            <person name="Heaggans S.Y."/>
            <person name="Qin X."/>
            <person name="Worley K.C."/>
            <person name="Dugan S."/>
            <person name="Hayward G.S."/>
        </authorList>
    </citation>
    <scope>NUCLEOTIDE SEQUENCE</scope>
    <source>
        <strain evidence="2">Nyah NAP97</strain>
    </source>
</reference>
<feature type="transmembrane region" description="Helical" evidence="1">
    <location>
        <begin position="16"/>
        <end position="37"/>
    </location>
</feature>
<feature type="transmembrane region" description="Helical" evidence="1">
    <location>
        <begin position="87"/>
        <end position="105"/>
    </location>
</feature>
<feature type="transmembrane region" description="Helical" evidence="1">
    <location>
        <begin position="187"/>
        <end position="208"/>
    </location>
</feature>
<reference evidence="2" key="7">
    <citation type="submission" date="2019-08" db="EMBL/GenBank/DDBJ databases">
        <title>Complete Genome Assembly and Annotation of EEHV3A the First Example of a GC-Branch African Elephant Endotheliotrophic Herpesvirus Associated with Lethal Hemorrhagic Disease.</title>
        <authorList>
            <person name="Tan J."/>
            <person name="Ling P.D."/>
            <person name="Worley K."/>
            <person name="Proudfoot J."/>
            <person name="Bowman M."/>
            <person name="Qin X."/>
            <person name="Latimer E.M."/>
            <person name="Holder K."/>
            <person name="Fayette M."/>
            <person name="Nodolf S."/>
            <person name="Heaggans S.Y."/>
            <person name="Zong J.-C."/>
            <person name="Pearson V.R."/>
            <person name="Hayward G.S."/>
        </authorList>
    </citation>
    <scope>NUCLEOTIDE SEQUENCE</scope>
    <source>
        <strain evidence="2">Nyah NAP97</strain>
    </source>
</reference>